<sequence length="515" mass="58125">MAALRAVDGRRAERVAQGGRDARPVIANLELDFVACAVVRNRCRQRNAIAARARGIVEQDGQDLADRDRIVERDAHGLRPPLLEQHVRMAQPPMLDERVEPLADGFAARPLRRAASQARERRRALRHLLLEHLQVRIVAREPRVRAGGLAQFLGQHRDRRQRGAHLVRDGGRLHAERDRALVAQQRLLRLAERRVALAQRARHPRDEPRDEPDAHHEVHPHARTKIIEQVRGIIQVERHRIEAEREVARNRERRQPDHQVPRQHRGRDRERRQVQRNERVRGPARQEEQRRQRAEVDPQLAEQLEIGLGPRAQHAHPRERVEHDFERDHHQHRGQRQMDAEISLYDGDRDELADDREIAQPEQMAQVDASGSGDSLHPRSLPSQSSRSGRAGPSPAVLAATRRAISSARHAGHRQRAPVAGCAPAGIAGIAAHQQVNGRVRAPQSNALPQRGQRLLIRPGVAAGSVIANGPGQAGMWAKRSRNEHRRRPQRPIRRRDAAARSSLAAGSRAATCQA</sequence>
<feature type="compositionally biased region" description="Basic and acidic residues" evidence="1">
    <location>
        <begin position="267"/>
        <end position="296"/>
    </location>
</feature>
<dbReference type="EnsemblBacteria" id="ABA49685">
    <property type="protein sequence ID" value="ABA49685"/>
    <property type="gene ID" value="BURPS1710b_0382"/>
</dbReference>
<dbReference type="EMBL" id="CP000124">
    <property type="protein sequence ID" value="ABA49685.1"/>
    <property type="molecule type" value="Genomic_DNA"/>
</dbReference>
<gene>
    <name evidence="2" type="ordered locus">BURPS1710b_0382</name>
</gene>
<dbReference type="HOGENOM" id="CLU_528612_0_0_4"/>
<feature type="compositionally biased region" description="Basic residues" evidence="1">
    <location>
        <begin position="479"/>
        <end position="494"/>
    </location>
</feature>
<evidence type="ECO:0000256" key="1">
    <source>
        <dbReference type="SAM" id="MobiDB-lite"/>
    </source>
</evidence>
<dbReference type="AlphaFoldDB" id="Q3JXA8"/>
<feature type="compositionally biased region" description="Basic and acidic residues" evidence="1">
    <location>
        <begin position="204"/>
        <end position="222"/>
    </location>
</feature>
<name>Q3JXA8_BURP1</name>
<feature type="compositionally biased region" description="Basic and acidic residues" evidence="1">
    <location>
        <begin position="245"/>
        <end position="260"/>
    </location>
</feature>
<evidence type="ECO:0000313" key="3">
    <source>
        <dbReference type="Proteomes" id="UP000002700"/>
    </source>
</evidence>
<dbReference type="Proteomes" id="UP000002700">
    <property type="component" value="Chromosome I"/>
</dbReference>
<protein>
    <submittedName>
        <fullName evidence="2">Uncharacterized protein</fullName>
    </submittedName>
</protein>
<reference evidence="2 3" key="1">
    <citation type="submission" date="2005-09" db="EMBL/GenBank/DDBJ databases">
        <authorList>
            <person name="Woods D.E."/>
            <person name="Nierman W.C."/>
        </authorList>
    </citation>
    <scope>NUCLEOTIDE SEQUENCE [LARGE SCALE GENOMIC DNA]</scope>
    <source>
        <strain evidence="2 3">1710b</strain>
    </source>
</reference>
<feature type="compositionally biased region" description="Basic and acidic residues" evidence="1">
    <location>
        <begin position="316"/>
        <end position="329"/>
    </location>
</feature>
<feature type="compositionally biased region" description="Low complexity" evidence="1">
    <location>
        <begin position="500"/>
        <end position="515"/>
    </location>
</feature>
<feature type="region of interest" description="Disordered" evidence="1">
    <location>
        <begin position="245"/>
        <end position="341"/>
    </location>
</feature>
<dbReference type="KEGG" id="bpm:BURPS1710b_0382"/>
<feature type="region of interest" description="Disordered" evidence="1">
    <location>
        <begin position="467"/>
        <end position="515"/>
    </location>
</feature>
<organism evidence="2 3">
    <name type="scientific">Burkholderia pseudomallei (strain 1710b)</name>
    <dbReference type="NCBI Taxonomy" id="320372"/>
    <lineage>
        <taxon>Bacteria</taxon>
        <taxon>Pseudomonadati</taxon>
        <taxon>Pseudomonadota</taxon>
        <taxon>Betaproteobacteria</taxon>
        <taxon>Burkholderiales</taxon>
        <taxon>Burkholderiaceae</taxon>
        <taxon>Burkholderia</taxon>
        <taxon>pseudomallei group</taxon>
    </lineage>
</organism>
<proteinExistence type="predicted"/>
<evidence type="ECO:0000313" key="2">
    <source>
        <dbReference type="EMBL" id="ABA49685.1"/>
    </source>
</evidence>
<feature type="region of interest" description="Disordered" evidence="1">
    <location>
        <begin position="198"/>
        <end position="222"/>
    </location>
</feature>
<feature type="region of interest" description="Disordered" evidence="1">
    <location>
        <begin position="363"/>
        <end position="396"/>
    </location>
</feature>
<accession>Q3JXA8</accession>